<name>A0A5B6UVD4_9ROSI</name>
<dbReference type="AlphaFoldDB" id="A0A5B6UVD4"/>
<dbReference type="OrthoDB" id="994996at2759"/>
<protein>
    <submittedName>
        <fullName evidence="2">Uncharacterized protein</fullName>
    </submittedName>
</protein>
<evidence type="ECO:0000313" key="3">
    <source>
        <dbReference type="Proteomes" id="UP000325315"/>
    </source>
</evidence>
<proteinExistence type="predicted"/>
<organism evidence="2 3">
    <name type="scientific">Gossypium australe</name>
    <dbReference type="NCBI Taxonomy" id="47621"/>
    <lineage>
        <taxon>Eukaryota</taxon>
        <taxon>Viridiplantae</taxon>
        <taxon>Streptophyta</taxon>
        <taxon>Embryophyta</taxon>
        <taxon>Tracheophyta</taxon>
        <taxon>Spermatophyta</taxon>
        <taxon>Magnoliopsida</taxon>
        <taxon>eudicotyledons</taxon>
        <taxon>Gunneridae</taxon>
        <taxon>Pentapetalae</taxon>
        <taxon>rosids</taxon>
        <taxon>malvids</taxon>
        <taxon>Malvales</taxon>
        <taxon>Malvaceae</taxon>
        <taxon>Malvoideae</taxon>
        <taxon>Gossypium</taxon>
    </lineage>
</organism>
<gene>
    <name evidence="2" type="ORF">EPI10_027929</name>
</gene>
<comment type="caution">
    <text evidence="2">The sequence shown here is derived from an EMBL/GenBank/DDBJ whole genome shotgun (WGS) entry which is preliminary data.</text>
</comment>
<evidence type="ECO:0000256" key="1">
    <source>
        <dbReference type="SAM" id="MobiDB-lite"/>
    </source>
</evidence>
<feature type="compositionally biased region" description="Basic and acidic residues" evidence="1">
    <location>
        <begin position="54"/>
        <end position="69"/>
    </location>
</feature>
<keyword evidence="3" id="KW-1185">Reference proteome</keyword>
<feature type="region of interest" description="Disordered" evidence="1">
    <location>
        <begin position="40"/>
        <end position="69"/>
    </location>
</feature>
<dbReference type="EMBL" id="SMMG02000009">
    <property type="protein sequence ID" value="KAA3461353.1"/>
    <property type="molecule type" value="Genomic_DNA"/>
</dbReference>
<dbReference type="Proteomes" id="UP000325315">
    <property type="component" value="Unassembled WGS sequence"/>
</dbReference>
<reference evidence="3" key="1">
    <citation type="journal article" date="2019" name="Plant Biotechnol. J.">
        <title>Genome sequencing of the Australian wild diploid species Gossypium australe highlights disease resistance and delayed gland morphogenesis.</title>
        <authorList>
            <person name="Cai Y."/>
            <person name="Cai X."/>
            <person name="Wang Q."/>
            <person name="Wang P."/>
            <person name="Zhang Y."/>
            <person name="Cai C."/>
            <person name="Xu Y."/>
            <person name="Wang K."/>
            <person name="Zhou Z."/>
            <person name="Wang C."/>
            <person name="Geng S."/>
            <person name="Li B."/>
            <person name="Dong Q."/>
            <person name="Hou Y."/>
            <person name="Wang H."/>
            <person name="Ai P."/>
            <person name="Liu Z."/>
            <person name="Yi F."/>
            <person name="Sun M."/>
            <person name="An G."/>
            <person name="Cheng J."/>
            <person name="Zhang Y."/>
            <person name="Shi Q."/>
            <person name="Xie Y."/>
            <person name="Shi X."/>
            <person name="Chang Y."/>
            <person name="Huang F."/>
            <person name="Chen Y."/>
            <person name="Hong S."/>
            <person name="Mi L."/>
            <person name="Sun Q."/>
            <person name="Zhang L."/>
            <person name="Zhou B."/>
            <person name="Peng R."/>
            <person name="Zhang X."/>
            <person name="Liu F."/>
        </authorList>
    </citation>
    <scope>NUCLEOTIDE SEQUENCE [LARGE SCALE GENOMIC DNA]</scope>
    <source>
        <strain evidence="3">cv. PA1801</strain>
    </source>
</reference>
<accession>A0A5B6UVD4</accession>
<sequence length="69" mass="7667">MGIIKDGAKVKKDLERRGVEELSKAMIISKSLLELNVKKSEMSEFSKPKFKPKGNGEGDKDKAKNNSET</sequence>
<evidence type="ECO:0000313" key="2">
    <source>
        <dbReference type="EMBL" id="KAA3461353.1"/>
    </source>
</evidence>